<organism evidence="1 2">
    <name type="scientific">Chaenocephalus aceratus</name>
    <name type="common">Blackfin icefish</name>
    <name type="synonym">Chaenichthys aceratus</name>
    <dbReference type="NCBI Taxonomy" id="36190"/>
    <lineage>
        <taxon>Eukaryota</taxon>
        <taxon>Metazoa</taxon>
        <taxon>Chordata</taxon>
        <taxon>Craniata</taxon>
        <taxon>Vertebrata</taxon>
        <taxon>Euteleostomi</taxon>
        <taxon>Actinopterygii</taxon>
        <taxon>Neopterygii</taxon>
        <taxon>Teleostei</taxon>
        <taxon>Neoteleostei</taxon>
        <taxon>Acanthomorphata</taxon>
        <taxon>Eupercaria</taxon>
        <taxon>Perciformes</taxon>
        <taxon>Notothenioidei</taxon>
        <taxon>Channichthyidae</taxon>
        <taxon>Chaenocephalus</taxon>
    </lineage>
</organism>
<keyword evidence="2" id="KW-1185">Reference proteome</keyword>
<dbReference type="EMBL" id="CM043794">
    <property type="protein sequence ID" value="KAI4819191.1"/>
    <property type="molecule type" value="Genomic_DNA"/>
</dbReference>
<name>A0ACB9X0B9_CHAAC</name>
<accession>A0ACB9X0B9</accession>
<sequence>MEPDYTVPKRSSILDAMSLKYSNHRDQIVTLIENSTAVSFTTDIWTSVCMEAYMAVTCHFITQEWELSNFILETKVMEVNHTGVNIAEQLGEVADAFAIPNYK</sequence>
<evidence type="ECO:0000313" key="2">
    <source>
        <dbReference type="Proteomes" id="UP001057452"/>
    </source>
</evidence>
<reference evidence="1" key="1">
    <citation type="submission" date="2022-05" db="EMBL/GenBank/DDBJ databases">
        <title>Chromosome-level genome of Chaenocephalus aceratus.</title>
        <authorList>
            <person name="Park H."/>
        </authorList>
    </citation>
    <scope>NUCLEOTIDE SEQUENCE</scope>
    <source>
        <strain evidence="1">KU_202001</strain>
    </source>
</reference>
<proteinExistence type="predicted"/>
<evidence type="ECO:0000313" key="1">
    <source>
        <dbReference type="EMBL" id="KAI4819191.1"/>
    </source>
</evidence>
<comment type="caution">
    <text evidence="1">The sequence shown here is derived from an EMBL/GenBank/DDBJ whole genome shotgun (WGS) entry which is preliminary data.</text>
</comment>
<dbReference type="Proteomes" id="UP001057452">
    <property type="component" value="Chromosome 10"/>
</dbReference>
<gene>
    <name evidence="1" type="ORF">KUCAC02_004457</name>
</gene>
<protein>
    <submittedName>
        <fullName evidence="1">Uncharacterized protein</fullName>
    </submittedName>
</protein>